<feature type="transmembrane region" description="Helical" evidence="1">
    <location>
        <begin position="82"/>
        <end position="101"/>
    </location>
</feature>
<evidence type="ECO:0000313" key="3">
    <source>
        <dbReference type="Proteomes" id="UP000607197"/>
    </source>
</evidence>
<name>A0A830FR41_9EURY</name>
<reference evidence="2" key="2">
    <citation type="submission" date="2020-09" db="EMBL/GenBank/DDBJ databases">
        <authorList>
            <person name="Sun Q."/>
            <person name="Ohkuma M."/>
        </authorList>
    </citation>
    <scope>NUCLEOTIDE SEQUENCE</scope>
    <source>
        <strain evidence="2">JCM 19596</strain>
    </source>
</reference>
<proteinExistence type="predicted"/>
<keyword evidence="1" id="KW-0472">Membrane</keyword>
<gene>
    <name evidence="2" type="ORF">GCM10009039_34030</name>
</gene>
<organism evidence="2 3">
    <name type="scientific">Halocalculus aciditolerans</name>
    <dbReference type="NCBI Taxonomy" id="1383812"/>
    <lineage>
        <taxon>Archaea</taxon>
        <taxon>Methanobacteriati</taxon>
        <taxon>Methanobacteriota</taxon>
        <taxon>Stenosarchaea group</taxon>
        <taxon>Halobacteria</taxon>
        <taxon>Halobacteriales</taxon>
        <taxon>Halobacteriaceae</taxon>
        <taxon>Halocalculus</taxon>
    </lineage>
</organism>
<keyword evidence="1" id="KW-1133">Transmembrane helix</keyword>
<accession>A0A830FR41</accession>
<keyword evidence="3" id="KW-1185">Reference proteome</keyword>
<keyword evidence="1" id="KW-0812">Transmembrane</keyword>
<dbReference type="AlphaFoldDB" id="A0A830FR41"/>
<feature type="transmembrane region" description="Helical" evidence="1">
    <location>
        <begin position="12"/>
        <end position="37"/>
    </location>
</feature>
<dbReference type="Proteomes" id="UP000607197">
    <property type="component" value="Unassembled WGS sequence"/>
</dbReference>
<sequence>MLLQLRVTGADSAVALGVLGLSLLSITLSVIIAATLVRGYLQSPRDTGILVLAIGLFLLTTVPELLRIGLPTFTAVGTSARAVAVSGCQLVGLAAILWAIYGGESR</sequence>
<dbReference type="EMBL" id="BMPG01000009">
    <property type="protein sequence ID" value="GGL73158.1"/>
    <property type="molecule type" value="Genomic_DNA"/>
</dbReference>
<reference evidence="2" key="1">
    <citation type="journal article" date="2014" name="Int. J. Syst. Evol. Microbiol.">
        <title>Complete genome sequence of Corynebacterium casei LMG S-19264T (=DSM 44701T), isolated from a smear-ripened cheese.</title>
        <authorList>
            <consortium name="US DOE Joint Genome Institute (JGI-PGF)"/>
            <person name="Walter F."/>
            <person name="Albersmeier A."/>
            <person name="Kalinowski J."/>
            <person name="Ruckert C."/>
        </authorList>
    </citation>
    <scope>NUCLEOTIDE SEQUENCE</scope>
    <source>
        <strain evidence="2">JCM 19596</strain>
    </source>
</reference>
<feature type="transmembrane region" description="Helical" evidence="1">
    <location>
        <begin position="49"/>
        <end position="70"/>
    </location>
</feature>
<comment type="caution">
    <text evidence="2">The sequence shown here is derived from an EMBL/GenBank/DDBJ whole genome shotgun (WGS) entry which is preliminary data.</text>
</comment>
<evidence type="ECO:0000313" key="2">
    <source>
        <dbReference type="EMBL" id="GGL73158.1"/>
    </source>
</evidence>
<protein>
    <submittedName>
        <fullName evidence="2">Uncharacterized protein</fullName>
    </submittedName>
</protein>
<evidence type="ECO:0000256" key="1">
    <source>
        <dbReference type="SAM" id="Phobius"/>
    </source>
</evidence>